<dbReference type="PANTHER" id="PTHR42885">
    <property type="entry name" value="HISTIDINOL-PHOSPHATE AMINOTRANSFERASE-RELATED"/>
    <property type="match status" value="1"/>
</dbReference>
<dbReference type="InterPro" id="IPR015424">
    <property type="entry name" value="PyrdxlP-dep_Trfase"/>
</dbReference>
<protein>
    <recommendedName>
        <fullName evidence="4">threonine-phosphate decarboxylase</fullName>
        <ecNumber evidence="4">4.1.1.81</ecNumber>
    </recommendedName>
    <alternativeName>
        <fullName evidence="8">L-threonine-O-3-phosphate decarboxylase</fullName>
    </alternativeName>
</protein>
<comment type="pathway">
    <text evidence="3">Cofactor biosynthesis; adenosylcobalamin biosynthesis.</text>
</comment>
<dbReference type="UniPathway" id="UPA00148"/>
<evidence type="ECO:0000256" key="8">
    <source>
        <dbReference type="ARBA" id="ARBA00029996"/>
    </source>
</evidence>
<comment type="catalytic activity">
    <reaction evidence="9">
        <text>O-phospho-L-threonine + H(+) = (R)-1-aminopropan-2-yl phosphate + CO2</text>
        <dbReference type="Rhea" id="RHEA:11492"/>
        <dbReference type="ChEBI" id="CHEBI:15378"/>
        <dbReference type="ChEBI" id="CHEBI:16526"/>
        <dbReference type="ChEBI" id="CHEBI:58563"/>
        <dbReference type="ChEBI" id="CHEBI:58675"/>
        <dbReference type="EC" id="4.1.1.81"/>
    </reaction>
</comment>
<dbReference type="NCBIfam" id="TIGR01140">
    <property type="entry name" value="L_thr_O3P_dcar"/>
    <property type="match status" value="1"/>
</dbReference>
<dbReference type="GO" id="GO:0048472">
    <property type="term" value="F:threonine-phosphate decarboxylase activity"/>
    <property type="evidence" value="ECO:0007669"/>
    <property type="project" value="UniProtKB-EC"/>
</dbReference>
<dbReference type="GO" id="GO:0009236">
    <property type="term" value="P:cobalamin biosynthetic process"/>
    <property type="evidence" value="ECO:0007669"/>
    <property type="project" value="UniProtKB-UniPathway"/>
</dbReference>
<keyword evidence="12" id="KW-1185">Reference proteome</keyword>
<accession>A0A447CU36</accession>
<evidence type="ECO:0000313" key="11">
    <source>
        <dbReference type="EMBL" id="VCU08732.1"/>
    </source>
</evidence>
<evidence type="ECO:0000256" key="4">
    <source>
        <dbReference type="ARBA" id="ARBA00012285"/>
    </source>
</evidence>
<sequence>MTEAGGSELLRQHGGRIDAAARLYPQAPTPWLDLSTGISPHAYPLPPIPPEVWQRLPLGRDLAALEAAARSAYGCPAGMVLVPVPGSEIAIRMMPWLVPARSRVGLLGPTYPSHAAAWEGSGAVVRPLSGLPPPDADDLDVVVLANPNNPDGRVVARADLLAFAERWGAAGRRLVVDEAFADVAPEVSLLALPALPPGLVVLRSLGKFFGLAGLRVGVVAVAAADAPAWRQRLGDWPVAGPACVIATAALTDAGWIAAMRARLAADRRRLDALLAAGGIAPCGGTDLFVLAEGPAGIDLVDHFARAGILVRGFAGAPDRIRVGLPGAEAEWSRLAAAIDLIPRRCAAAAR</sequence>
<dbReference type="GO" id="GO:0030170">
    <property type="term" value="F:pyridoxal phosphate binding"/>
    <property type="evidence" value="ECO:0007669"/>
    <property type="project" value="InterPro"/>
</dbReference>
<dbReference type="OrthoDB" id="9799304at2"/>
<gene>
    <name evidence="11" type="primary">cobD_2</name>
    <name evidence="11" type="ORF">RHODGE_RHODGE_01896</name>
</gene>
<evidence type="ECO:0000256" key="2">
    <source>
        <dbReference type="ARBA" id="ARBA00003444"/>
    </source>
</evidence>
<dbReference type="SUPFAM" id="SSF53383">
    <property type="entry name" value="PLP-dependent transferases"/>
    <property type="match status" value="1"/>
</dbReference>
<dbReference type="InterPro" id="IPR015422">
    <property type="entry name" value="PyrdxlP-dep_Trfase_small"/>
</dbReference>
<comment type="cofactor">
    <cofactor evidence="1">
        <name>pyridoxal 5'-phosphate</name>
        <dbReference type="ChEBI" id="CHEBI:597326"/>
    </cofactor>
</comment>
<keyword evidence="6" id="KW-0663">Pyridoxal phosphate</keyword>
<dbReference type="Gene3D" id="3.90.1150.10">
    <property type="entry name" value="Aspartate Aminotransferase, domain 1"/>
    <property type="match status" value="1"/>
</dbReference>
<evidence type="ECO:0000259" key="10">
    <source>
        <dbReference type="Pfam" id="PF00155"/>
    </source>
</evidence>
<evidence type="ECO:0000313" key="12">
    <source>
        <dbReference type="Proteomes" id="UP000289200"/>
    </source>
</evidence>
<dbReference type="InterPro" id="IPR004838">
    <property type="entry name" value="NHTrfase_class1_PyrdxlP-BS"/>
</dbReference>
<name>A0A447CU36_9BRAD</name>
<dbReference type="EMBL" id="UWOC01000134">
    <property type="protein sequence ID" value="VCU08732.1"/>
    <property type="molecule type" value="Genomic_DNA"/>
</dbReference>
<comment type="caution">
    <text evidence="11">The sequence shown here is derived from an EMBL/GenBank/DDBJ whole genome shotgun (WGS) entry which is preliminary data.</text>
</comment>
<keyword evidence="7" id="KW-0456">Lyase</keyword>
<reference evidence="12" key="1">
    <citation type="submission" date="2018-10" db="EMBL/GenBank/DDBJ databases">
        <authorList>
            <person name="Peiro R."/>
            <person name="Begona"/>
            <person name="Cbmso G."/>
            <person name="Lopez M."/>
            <person name="Gonzalez S."/>
            <person name="Sacristan E."/>
            <person name="Castillo E."/>
        </authorList>
    </citation>
    <scope>NUCLEOTIDE SEQUENCE [LARGE SCALE GENOMIC DNA]</scope>
</reference>
<comment type="function">
    <text evidence="2">Decarboxylates L-threonine-O-3-phosphate to yield (R)-1-amino-2-propanol O-2-phosphate, the precursor for the linkage between the nucleotide loop and the corrin ring in cobalamin.</text>
</comment>
<dbReference type="AlphaFoldDB" id="A0A447CU36"/>
<dbReference type="PANTHER" id="PTHR42885:SF1">
    <property type="entry name" value="THREONINE-PHOSPHATE DECARBOXYLASE"/>
    <property type="match status" value="1"/>
</dbReference>
<evidence type="ECO:0000256" key="7">
    <source>
        <dbReference type="ARBA" id="ARBA00023239"/>
    </source>
</evidence>
<dbReference type="Gene3D" id="3.40.640.10">
    <property type="entry name" value="Type I PLP-dependent aspartate aminotransferase-like (Major domain)"/>
    <property type="match status" value="1"/>
</dbReference>
<evidence type="ECO:0000256" key="1">
    <source>
        <dbReference type="ARBA" id="ARBA00001933"/>
    </source>
</evidence>
<dbReference type="InterPro" id="IPR004839">
    <property type="entry name" value="Aminotransferase_I/II_large"/>
</dbReference>
<dbReference type="Pfam" id="PF00155">
    <property type="entry name" value="Aminotran_1_2"/>
    <property type="match status" value="1"/>
</dbReference>
<proteinExistence type="predicted"/>
<keyword evidence="5" id="KW-0169">Cobalamin biosynthesis</keyword>
<dbReference type="Proteomes" id="UP000289200">
    <property type="component" value="Unassembled WGS sequence"/>
</dbReference>
<dbReference type="EC" id="4.1.1.81" evidence="4"/>
<dbReference type="PROSITE" id="PS00105">
    <property type="entry name" value="AA_TRANSFER_CLASS_1"/>
    <property type="match status" value="1"/>
</dbReference>
<dbReference type="InterPro" id="IPR015421">
    <property type="entry name" value="PyrdxlP-dep_Trfase_major"/>
</dbReference>
<organism evidence="11 12">
    <name type="scientific">Rhodoplanes serenus</name>
    <dbReference type="NCBI Taxonomy" id="200615"/>
    <lineage>
        <taxon>Bacteria</taxon>
        <taxon>Pseudomonadati</taxon>
        <taxon>Pseudomonadota</taxon>
        <taxon>Alphaproteobacteria</taxon>
        <taxon>Hyphomicrobiales</taxon>
        <taxon>Nitrobacteraceae</taxon>
        <taxon>Rhodoplanes</taxon>
    </lineage>
</organism>
<evidence type="ECO:0000256" key="3">
    <source>
        <dbReference type="ARBA" id="ARBA00004953"/>
    </source>
</evidence>
<feature type="domain" description="Aminotransferase class I/classII large" evidence="10">
    <location>
        <begin position="90"/>
        <end position="337"/>
    </location>
</feature>
<evidence type="ECO:0000256" key="9">
    <source>
        <dbReference type="ARBA" id="ARBA00048531"/>
    </source>
</evidence>
<dbReference type="RefSeq" id="WP_129608775.1">
    <property type="nucleotide sequence ID" value="NZ_UWOC01000134.1"/>
</dbReference>
<evidence type="ECO:0000256" key="6">
    <source>
        <dbReference type="ARBA" id="ARBA00022898"/>
    </source>
</evidence>
<evidence type="ECO:0000256" key="5">
    <source>
        <dbReference type="ARBA" id="ARBA00022573"/>
    </source>
</evidence>
<dbReference type="InterPro" id="IPR005860">
    <property type="entry name" value="CobD"/>
</dbReference>